<dbReference type="SUPFAM" id="SSF103473">
    <property type="entry name" value="MFS general substrate transporter"/>
    <property type="match status" value="1"/>
</dbReference>
<feature type="transmembrane region" description="Helical" evidence="7">
    <location>
        <begin position="176"/>
        <end position="198"/>
    </location>
</feature>
<comment type="subcellular location">
    <subcellularLocation>
        <location evidence="1">Cell membrane</location>
        <topology evidence="1">Multi-pass membrane protein</topology>
    </subcellularLocation>
</comment>
<dbReference type="InterPro" id="IPR020846">
    <property type="entry name" value="MFS_dom"/>
</dbReference>
<feature type="domain" description="Major facilitator superfamily (MFS) profile" evidence="8">
    <location>
        <begin position="25"/>
        <end position="467"/>
    </location>
</feature>
<evidence type="ECO:0000259" key="8">
    <source>
        <dbReference type="PROSITE" id="PS50850"/>
    </source>
</evidence>
<accession>A0ABY3RUY3</accession>
<keyword evidence="2" id="KW-0813">Transport</keyword>
<evidence type="ECO:0000256" key="7">
    <source>
        <dbReference type="SAM" id="Phobius"/>
    </source>
</evidence>
<dbReference type="PROSITE" id="PS50850">
    <property type="entry name" value="MFS"/>
    <property type="match status" value="1"/>
</dbReference>
<gene>
    <name evidence="9" type="ORF">K8F61_00300</name>
</gene>
<feature type="transmembrane region" description="Helical" evidence="7">
    <location>
        <begin position="371"/>
        <end position="395"/>
    </location>
</feature>
<feature type="transmembrane region" description="Helical" evidence="7">
    <location>
        <begin position="90"/>
        <end position="110"/>
    </location>
</feature>
<dbReference type="EMBL" id="CP082781">
    <property type="protein sequence ID" value="UGS26716.1"/>
    <property type="molecule type" value="Genomic_DNA"/>
</dbReference>
<feature type="transmembrane region" description="Helical" evidence="7">
    <location>
        <begin position="148"/>
        <end position="170"/>
    </location>
</feature>
<feature type="transmembrane region" description="Helical" evidence="7">
    <location>
        <begin position="22"/>
        <end position="47"/>
    </location>
</feature>
<keyword evidence="5 7" id="KW-1133">Transmembrane helix</keyword>
<feature type="transmembrane region" description="Helical" evidence="7">
    <location>
        <begin position="306"/>
        <end position="328"/>
    </location>
</feature>
<feature type="transmembrane region" description="Helical" evidence="7">
    <location>
        <begin position="436"/>
        <end position="459"/>
    </location>
</feature>
<proteinExistence type="predicted"/>
<dbReference type="Gene3D" id="1.20.1250.20">
    <property type="entry name" value="MFS general substrate transporter like domains"/>
    <property type="match status" value="1"/>
</dbReference>
<feature type="transmembrane region" description="Helical" evidence="7">
    <location>
        <begin position="278"/>
        <end position="300"/>
    </location>
</feature>
<feature type="transmembrane region" description="Helical" evidence="7">
    <location>
        <begin position="407"/>
        <end position="430"/>
    </location>
</feature>
<dbReference type="InterPro" id="IPR036259">
    <property type="entry name" value="MFS_trans_sf"/>
</dbReference>
<protein>
    <submittedName>
        <fullName evidence="9">MFS transporter</fullName>
    </submittedName>
</protein>
<name>A0ABY3RUY3_9MICO</name>
<dbReference type="Proteomes" id="UP001199642">
    <property type="component" value="Chromosome"/>
</dbReference>
<evidence type="ECO:0000256" key="6">
    <source>
        <dbReference type="ARBA" id="ARBA00023136"/>
    </source>
</evidence>
<dbReference type="InterPro" id="IPR011701">
    <property type="entry name" value="MFS"/>
</dbReference>
<dbReference type="Pfam" id="PF07690">
    <property type="entry name" value="MFS_1"/>
    <property type="match status" value="1"/>
</dbReference>
<feature type="transmembrane region" description="Helical" evidence="7">
    <location>
        <begin position="340"/>
        <end position="359"/>
    </location>
</feature>
<feature type="transmembrane region" description="Helical" evidence="7">
    <location>
        <begin position="210"/>
        <end position="229"/>
    </location>
</feature>
<evidence type="ECO:0000313" key="9">
    <source>
        <dbReference type="EMBL" id="UGS26716.1"/>
    </source>
</evidence>
<dbReference type="PANTHER" id="PTHR42718">
    <property type="entry name" value="MAJOR FACILITATOR SUPERFAMILY MULTIDRUG TRANSPORTER MFSC"/>
    <property type="match status" value="1"/>
</dbReference>
<evidence type="ECO:0000256" key="3">
    <source>
        <dbReference type="ARBA" id="ARBA00022475"/>
    </source>
</evidence>
<sequence>MAHDPERAVVDGSWRELLSSRYAPVASVLAGGVLLEASNVYLTTSLLPTIVAEIGGAEFYAWTMMTFLLASVVSAMLVSRVLTRQGARRAYLLALGLFALGSVLCAASPWMSALLFGRAVQGLGGGLLAGLGYALIQRALPERLWARAAALVSAMWGVGNILGPVVGGLFAQFDEWRMAFIALAVVTALVGIVAVRALPRAAQGRSSDPVPWASLMLLAGSVGAVGIASVVPHDLGRGAAIASGVVLCGWFLRHERRSGNGILPRATFTFVSGPSLRWVYLTVAVLAFAIGTEAFIPLFGQEIGGLMPFVAGLLGAALSLGWSLTQVVAANATGIRSRRVLITVGPVVVALGLAAYGLLQHDGPSTLVIVLWFVTLFLAGSGIGLGFPHLTVAALSSTRDEEEGAKAAAAVNTVLIIASAFSAAFAGVLVNISAPVYVGSAHLLLFVFAGITALGTFIARGASWGIGENWPSDVSDTSNATST</sequence>
<keyword evidence="6 7" id="KW-0472">Membrane</keyword>
<organism evidence="9 10">
    <name type="scientific">Microbacterium resistens</name>
    <dbReference type="NCBI Taxonomy" id="156977"/>
    <lineage>
        <taxon>Bacteria</taxon>
        <taxon>Bacillati</taxon>
        <taxon>Actinomycetota</taxon>
        <taxon>Actinomycetes</taxon>
        <taxon>Micrococcales</taxon>
        <taxon>Microbacteriaceae</taxon>
        <taxon>Microbacterium</taxon>
    </lineage>
</organism>
<feature type="transmembrane region" description="Helical" evidence="7">
    <location>
        <begin position="116"/>
        <end position="136"/>
    </location>
</feature>
<evidence type="ECO:0000256" key="5">
    <source>
        <dbReference type="ARBA" id="ARBA00022989"/>
    </source>
</evidence>
<evidence type="ECO:0000256" key="4">
    <source>
        <dbReference type="ARBA" id="ARBA00022692"/>
    </source>
</evidence>
<dbReference type="RefSeq" id="WP_231820309.1">
    <property type="nucleotide sequence ID" value="NZ_CP082781.1"/>
</dbReference>
<keyword evidence="10" id="KW-1185">Reference proteome</keyword>
<evidence type="ECO:0000256" key="2">
    <source>
        <dbReference type="ARBA" id="ARBA00022448"/>
    </source>
</evidence>
<feature type="transmembrane region" description="Helical" evidence="7">
    <location>
        <begin position="59"/>
        <end position="78"/>
    </location>
</feature>
<dbReference type="PANTHER" id="PTHR42718:SF46">
    <property type="entry name" value="BLR6921 PROTEIN"/>
    <property type="match status" value="1"/>
</dbReference>
<dbReference type="Gene3D" id="1.20.1720.10">
    <property type="entry name" value="Multidrug resistance protein D"/>
    <property type="match status" value="1"/>
</dbReference>
<evidence type="ECO:0000256" key="1">
    <source>
        <dbReference type="ARBA" id="ARBA00004651"/>
    </source>
</evidence>
<evidence type="ECO:0000313" key="10">
    <source>
        <dbReference type="Proteomes" id="UP001199642"/>
    </source>
</evidence>
<reference evidence="9 10" key="1">
    <citation type="submission" date="2023-01" db="EMBL/GenBank/DDBJ databases">
        <title>Characterization of estradiol degrading bacteria Microbacterium sp. MZT7 and reveal degrading genes through genome analysis.</title>
        <authorList>
            <person name="Hao P."/>
            <person name="Gao Y."/>
        </authorList>
    </citation>
    <scope>NUCLEOTIDE SEQUENCE [LARGE SCALE GENOMIC DNA]</scope>
    <source>
        <strain evidence="9 10">MZT7</strain>
    </source>
</reference>
<keyword evidence="3" id="KW-1003">Cell membrane</keyword>
<dbReference type="PRINTS" id="PR01036">
    <property type="entry name" value="TCRTETB"/>
</dbReference>
<keyword evidence="4 7" id="KW-0812">Transmembrane</keyword>